<keyword evidence="2" id="KW-0614">Plasmid</keyword>
<keyword evidence="1" id="KW-0812">Transmembrane</keyword>
<dbReference type="AlphaFoldDB" id="A0A160LIP3"/>
<keyword evidence="1" id="KW-0472">Membrane</keyword>
<protein>
    <submittedName>
        <fullName evidence="2">Uncharacterized protein</fullName>
    </submittedName>
</protein>
<evidence type="ECO:0000256" key="1">
    <source>
        <dbReference type="SAM" id="Phobius"/>
    </source>
</evidence>
<sequence length="76" mass="8695">METIMNLHALDMQVAIAFVGVLLFTVATVWLTLKFDITKKLQPVRTWMESHKLMTVTGTLSVLFLSMCLQYLGYIQ</sequence>
<accession>A0A160LIP3</accession>
<feature type="transmembrane region" description="Helical" evidence="1">
    <location>
        <begin position="53"/>
        <end position="74"/>
    </location>
</feature>
<feature type="transmembrane region" description="Helical" evidence="1">
    <location>
        <begin position="12"/>
        <end position="33"/>
    </location>
</feature>
<keyword evidence="1" id="KW-1133">Transmembrane helix</keyword>
<organism evidence="2">
    <name type="scientific">Bacillus thuringiensis subsp. israelensis</name>
    <dbReference type="NCBI Taxonomy" id="1430"/>
    <lineage>
        <taxon>Bacteria</taxon>
        <taxon>Bacillati</taxon>
        <taxon>Bacillota</taxon>
        <taxon>Bacilli</taxon>
        <taxon>Bacillales</taxon>
        <taxon>Bacillaceae</taxon>
        <taxon>Bacillus</taxon>
        <taxon>Bacillus cereus group</taxon>
    </lineage>
</organism>
<name>A0A160LIP3_BACTI</name>
<evidence type="ECO:0000313" key="2">
    <source>
        <dbReference type="EMBL" id="AND28359.1"/>
    </source>
</evidence>
<reference evidence="2" key="1">
    <citation type="journal article" date="2017" name="Res. Microbiol.">
        <title>Comparative genomics of extrachromosomal elements in Bacillus thuringiensis subsp. israelensis.</title>
        <authorList>
            <person name="Bolotin A."/>
            <person name="Gillis A."/>
            <person name="Sanchis V."/>
            <person name="Nielsen-LeRoux C."/>
            <person name="Mahillon J."/>
            <person name="Lereclus D."/>
            <person name="Sorokin A."/>
        </authorList>
    </citation>
    <scope>NUCLEOTIDE SEQUENCE</scope>
    <source>
        <strain evidence="2">AM65-52</strain>
        <plasmid evidence="2">pAM65-52-2-350K</plasmid>
    </source>
</reference>
<dbReference type="EMBL" id="CP013277">
    <property type="protein sequence ID" value="AND28359.1"/>
    <property type="molecule type" value="Genomic_DNA"/>
</dbReference>
<gene>
    <name evidence="2" type="ORF">ATN07_32225</name>
</gene>
<proteinExistence type="predicted"/>
<geneLocation type="plasmid" evidence="2">
    <name>pAM65-52-2-350K</name>
</geneLocation>